<evidence type="ECO:0000256" key="1">
    <source>
        <dbReference type="SAM" id="Phobius"/>
    </source>
</evidence>
<feature type="transmembrane region" description="Helical" evidence="1">
    <location>
        <begin position="186"/>
        <end position="217"/>
    </location>
</feature>
<protein>
    <submittedName>
        <fullName evidence="2">DUF2189 domain-containing protein</fullName>
    </submittedName>
</protein>
<proteinExistence type="predicted"/>
<evidence type="ECO:0000313" key="2">
    <source>
        <dbReference type="EMBL" id="MEV8467910.1"/>
    </source>
</evidence>
<dbReference type="Pfam" id="PF09955">
    <property type="entry name" value="DUF2189"/>
    <property type="match status" value="1"/>
</dbReference>
<dbReference type="EMBL" id="JBFBVU010000019">
    <property type="protein sequence ID" value="MEV8467910.1"/>
    <property type="molecule type" value="Genomic_DNA"/>
</dbReference>
<gene>
    <name evidence="2" type="ORF">AB0T83_14115</name>
</gene>
<sequence length="285" mass="30041">MVKTIGNPLTWTADAAGAAGSHMAEAARRMGGRETEPPQVRQITYDDLLAALATGFEDFMALRSDVLALVVIYPLIGVMLALIAVNTELLPYLFPMASGFALVGPVAATGLYELSRRREAGEPTRWSDALTPLRSPSMAPILALGGLLMAIFVIWMLVAGMIWQITLGAQSPTEAGFLAQVLGTNAGWGMILLGIPVGAVFAALVLALAVVSVPLLVDRNTGLPMALVTSWRVTRTNPGPVLAWGAIVAGLLVLGSLPLFLGLIVVMPVLGHASWHLYRCAVAPR</sequence>
<feature type="transmembrane region" description="Helical" evidence="1">
    <location>
        <begin position="241"/>
        <end position="267"/>
    </location>
</feature>
<dbReference type="RefSeq" id="WP_366193823.1">
    <property type="nucleotide sequence ID" value="NZ_JBFBVU010000019.1"/>
</dbReference>
<keyword evidence="1" id="KW-0812">Transmembrane</keyword>
<dbReference type="Proteomes" id="UP001553161">
    <property type="component" value="Unassembled WGS sequence"/>
</dbReference>
<keyword evidence="1" id="KW-0472">Membrane</keyword>
<feature type="transmembrane region" description="Helical" evidence="1">
    <location>
        <begin position="92"/>
        <end position="112"/>
    </location>
</feature>
<reference evidence="2 3" key="1">
    <citation type="submission" date="2024-07" db="EMBL/GenBank/DDBJ databases">
        <authorList>
            <person name="Kang M."/>
        </authorList>
    </citation>
    <scope>NUCLEOTIDE SEQUENCE [LARGE SCALE GENOMIC DNA]</scope>
    <source>
        <strain evidence="2 3">DFM31</strain>
    </source>
</reference>
<keyword evidence="3" id="KW-1185">Reference proteome</keyword>
<name>A0ABV3LA09_9RHOB</name>
<organism evidence="2 3">
    <name type="scientific">Meridianimarinicoccus marinus</name>
    <dbReference type="NCBI Taxonomy" id="3231483"/>
    <lineage>
        <taxon>Bacteria</taxon>
        <taxon>Pseudomonadati</taxon>
        <taxon>Pseudomonadota</taxon>
        <taxon>Alphaproteobacteria</taxon>
        <taxon>Rhodobacterales</taxon>
        <taxon>Paracoccaceae</taxon>
        <taxon>Meridianimarinicoccus</taxon>
    </lineage>
</organism>
<comment type="caution">
    <text evidence="2">The sequence shown here is derived from an EMBL/GenBank/DDBJ whole genome shotgun (WGS) entry which is preliminary data.</text>
</comment>
<evidence type="ECO:0000313" key="3">
    <source>
        <dbReference type="Proteomes" id="UP001553161"/>
    </source>
</evidence>
<accession>A0ABV3LA09</accession>
<feature type="transmembrane region" description="Helical" evidence="1">
    <location>
        <begin position="66"/>
        <end position="86"/>
    </location>
</feature>
<feature type="transmembrane region" description="Helical" evidence="1">
    <location>
        <begin position="141"/>
        <end position="166"/>
    </location>
</feature>
<keyword evidence="1" id="KW-1133">Transmembrane helix</keyword>
<dbReference type="InterPro" id="IPR018692">
    <property type="entry name" value="DUF2189"/>
</dbReference>